<keyword evidence="2" id="KW-1185">Reference proteome</keyword>
<comment type="caution">
    <text evidence="1">The sequence shown here is derived from an EMBL/GenBank/DDBJ whole genome shotgun (WGS) entry which is preliminary data.</text>
</comment>
<organism evidence="1 2">
    <name type="scientific">Nocardia alba</name>
    <dbReference type="NCBI Taxonomy" id="225051"/>
    <lineage>
        <taxon>Bacteria</taxon>
        <taxon>Bacillati</taxon>
        <taxon>Actinomycetota</taxon>
        <taxon>Actinomycetes</taxon>
        <taxon>Mycobacteriales</taxon>
        <taxon>Nocardiaceae</taxon>
        <taxon>Nocardia</taxon>
    </lineage>
</organism>
<dbReference type="Proteomes" id="UP000294856">
    <property type="component" value="Unassembled WGS sequence"/>
</dbReference>
<proteinExistence type="predicted"/>
<accession>A0A4R1FSD9</accession>
<name>A0A4R1FSD9_9NOCA</name>
<protein>
    <submittedName>
        <fullName evidence="1">Uncharacterized protein</fullName>
    </submittedName>
</protein>
<dbReference type="STRING" id="1210063.GCA_001612665_01469"/>
<reference evidence="1 2" key="1">
    <citation type="submission" date="2019-03" db="EMBL/GenBank/DDBJ databases">
        <title>Genomic Encyclopedia of Type Strains, Phase IV (KMG-IV): sequencing the most valuable type-strain genomes for metagenomic binning, comparative biology and taxonomic classification.</title>
        <authorList>
            <person name="Goeker M."/>
        </authorList>
    </citation>
    <scope>NUCLEOTIDE SEQUENCE [LARGE SCALE GENOMIC DNA]</scope>
    <source>
        <strain evidence="1 2">DSM 44684</strain>
    </source>
</reference>
<evidence type="ECO:0000313" key="2">
    <source>
        <dbReference type="Proteomes" id="UP000294856"/>
    </source>
</evidence>
<evidence type="ECO:0000313" key="1">
    <source>
        <dbReference type="EMBL" id="TCJ97763.1"/>
    </source>
</evidence>
<sequence length="114" mass="11827">MPSLVQLGNQLIAQLGPGLQALAKAVENGSMTVKDAIAAAAEQIGEDIGELELALLPPGATGPIPVLEPMIRALLPEGDRGAGEPVFTTAQLRTEVEPTPSVPLGRQVTVEEQR</sequence>
<dbReference type="AlphaFoldDB" id="A0A4R1FSD9"/>
<gene>
    <name evidence="1" type="ORF">DFR71_3812</name>
</gene>
<dbReference type="EMBL" id="SMFR01000002">
    <property type="protein sequence ID" value="TCJ97763.1"/>
    <property type="molecule type" value="Genomic_DNA"/>
</dbReference>